<evidence type="ECO:0000256" key="2">
    <source>
        <dbReference type="ARBA" id="ARBA00005131"/>
    </source>
</evidence>
<evidence type="ECO:0000256" key="5">
    <source>
        <dbReference type="ARBA" id="ARBA00022553"/>
    </source>
</evidence>
<feature type="domain" description="Phosphorylase b kinase regulatory subunit alpha/beta C-terminal" evidence="13">
    <location>
        <begin position="829"/>
        <end position="1059"/>
    </location>
</feature>
<evidence type="ECO:0000256" key="11">
    <source>
        <dbReference type="ARBA" id="ARBA00023289"/>
    </source>
</evidence>
<dbReference type="RefSeq" id="WP_129081493.1">
    <property type="nucleotide sequence ID" value="NZ_CP041070.1"/>
</dbReference>
<keyword evidence="6" id="KW-0321">Glycogen metabolism</keyword>
<dbReference type="GO" id="GO:0005516">
    <property type="term" value="F:calmodulin binding"/>
    <property type="evidence" value="ECO:0007669"/>
    <property type="project" value="UniProtKB-KW"/>
</dbReference>
<keyword evidence="5" id="KW-0597">Phosphoprotein</keyword>
<dbReference type="EMBL" id="PDKO01000002">
    <property type="protein sequence ID" value="RXJ64178.1"/>
    <property type="molecule type" value="Genomic_DNA"/>
</dbReference>
<evidence type="ECO:0000256" key="9">
    <source>
        <dbReference type="ARBA" id="ARBA00023277"/>
    </source>
</evidence>
<keyword evidence="7" id="KW-0112">Calmodulin-binding</keyword>
<keyword evidence="14" id="KW-0378">Hydrolase</keyword>
<dbReference type="GO" id="GO:0016787">
    <property type="term" value="F:hydrolase activity"/>
    <property type="evidence" value="ECO:0007669"/>
    <property type="project" value="UniProtKB-KW"/>
</dbReference>
<dbReference type="InterPro" id="IPR008734">
    <property type="entry name" value="PHK_A/B_su"/>
</dbReference>
<evidence type="ECO:0000313" key="15">
    <source>
        <dbReference type="Proteomes" id="UP000290191"/>
    </source>
</evidence>
<keyword evidence="4" id="KW-1003">Cell membrane</keyword>
<dbReference type="InterPro" id="IPR045583">
    <property type="entry name" value="KPBA/B_C"/>
</dbReference>
<proteinExistence type="inferred from homology"/>
<dbReference type="GO" id="GO:0005977">
    <property type="term" value="P:glycogen metabolic process"/>
    <property type="evidence" value="ECO:0007669"/>
    <property type="project" value="UniProtKB-UniPathway"/>
</dbReference>
<feature type="domain" description="GH15-like" evidence="12">
    <location>
        <begin position="10"/>
        <end position="815"/>
    </location>
</feature>
<dbReference type="InterPro" id="IPR011613">
    <property type="entry name" value="GH15-like"/>
</dbReference>
<evidence type="ECO:0000256" key="6">
    <source>
        <dbReference type="ARBA" id="ARBA00022600"/>
    </source>
</evidence>
<comment type="caution">
    <text evidence="14">The sequence shown here is derived from an EMBL/GenBank/DDBJ whole genome shotgun (WGS) entry which is preliminary data.</text>
</comment>
<dbReference type="Proteomes" id="UP000290191">
    <property type="component" value="Unassembled WGS sequence"/>
</dbReference>
<dbReference type="Pfam" id="PF00723">
    <property type="entry name" value="Glyco_hydro_15"/>
    <property type="match status" value="1"/>
</dbReference>
<organism evidence="14 15">
    <name type="scientific">Halarcobacter anaerophilus</name>
    <dbReference type="NCBI Taxonomy" id="877500"/>
    <lineage>
        <taxon>Bacteria</taxon>
        <taxon>Pseudomonadati</taxon>
        <taxon>Campylobacterota</taxon>
        <taxon>Epsilonproteobacteria</taxon>
        <taxon>Campylobacterales</taxon>
        <taxon>Arcobacteraceae</taxon>
        <taxon>Halarcobacter</taxon>
    </lineage>
</organism>
<dbReference type="AlphaFoldDB" id="A0A4V1LQC1"/>
<dbReference type="PANTHER" id="PTHR10749">
    <property type="entry name" value="PHOSPHORYLASE B KINASE REGULATORY SUBUNIT"/>
    <property type="match status" value="1"/>
</dbReference>
<dbReference type="InterPro" id="IPR008928">
    <property type="entry name" value="6-hairpin_glycosidase_sf"/>
</dbReference>
<evidence type="ECO:0000259" key="12">
    <source>
        <dbReference type="Pfam" id="PF00723"/>
    </source>
</evidence>
<dbReference type="GO" id="GO:0005886">
    <property type="term" value="C:plasma membrane"/>
    <property type="evidence" value="ECO:0007669"/>
    <property type="project" value="UniProtKB-SubCell"/>
</dbReference>
<accession>A0A4V1LQC1</accession>
<comment type="subcellular location">
    <subcellularLocation>
        <location evidence="1">Cell membrane</location>
        <topology evidence="1">Lipid-anchor</topology>
        <orientation evidence="1">Cytoplasmic side</orientation>
    </subcellularLocation>
</comment>
<dbReference type="Pfam" id="PF19292">
    <property type="entry name" value="KPBB_C"/>
    <property type="match status" value="1"/>
</dbReference>
<dbReference type="Gene3D" id="1.50.10.10">
    <property type="match status" value="1"/>
</dbReference>
<sequence>MNTKSVESLLENYFKSIEKIILSKQDPITGLLPASTAVTEHGDYTDAWVRDNVYSILCVWGLSLSYKRYNPDHYKSYLLSQSVVKLMRGLLISMMRQKDKVEKFKYTLNPFDALHAKYNTKTGLPIVGDDEWGHLQLDATSLYLLMLTQMIASGLKIIYTLDEVNFVQNLVHYISKTYCTADFGIWERGHKINTGDTEINCSSVGMAKAALAAISGFNLFGNSICKEATIHVVPSDIARSRFTLSELLPRESSSKETDAALLSIIGYPAYAIEDEELLKKTKDKILKKLEGKYGCKRFLLDGHQSCLEDSSRLHYEKSELKKFENIESEWPLFFTYLLLDALMREDNIEVEYWSKKLEPLFIERNGEKLLPELYYVPKDLIEKEKNNPGSQQRVANENLPLVWAQSLYLLSSMIKEGILNINDIDPLNRRRRIGHKRKTYPLIAILCEDDEEKQKLLNLGVSAQTIDELKPLKIIHASELALVHKIIGKNDKLGLSGRPSWVPRSITTARLHILAGEYIIFLPYYFNPKGFYFNYDNTLLVEHFKASLKFLSTHWDRLGQPIIPFFVKKGMLETDQKEEIVELLNELQNGVCNKIEVRTGFLQELINSASVERIENLHGLKFDDFNLNLGNKSFLSSSLFQCDLHDIPKDILQGYAFLSEEELLSKLTEKITLEEKVKIIELLNEKRGLDFEIFIDEKYTKLRDLAQHYYEFSAVCQKWSSIRTLSDIIGSFDERLEDALLEIVIRQKRLAVGRAYSEEATLSKSIDNHSILEAIKRFCGKNQAERALTQEIVLHLGHLIRVEPKLFEGILTIRTWYFVQLLVSNISKEKKIPIADAYEYLITLSPHTIYNNLKNILISFSSNVVDMKKQENLYVSKVPNLNSILTQKELREDIKIEDWAQYRKDIGMLSRLPNSFYKGLWYLLQQCKGLVIGDKYNLNNRIGSELTFDTTAGERNFELRVESLLQSIEASDYRQLNLELLQTLSRILKENPDIKIEADLMLDVIIGHAVRIAWQKTHKEGNYDEQKAQAWNAFYKLSPQKTEEYFIEAFMYLLTLQEENG</sequence>
<dbReference type="GO" id="GO:0005964">
    <property type="term" value="C:phosphorylase kinase complex"/>
    <property type="evidence" value="ECO:0007669"/>
    <property type="project" value="TreeGrafter"/>
</dbReference>
<dbReference type="FunFam" id="1.50.10.10:FF:000004">
    <property type="entry name" value="Phosphorylase b kinase regulatory subunit"/>
    <property type="match status" value="1"/>
</dbReference>
<reference evidence="14 15" key="1">
    <citation type="submission" date="2017-10" db="EMBL/GenBank/DDBJ databases">
        <title>Genomics of the genus Arcobacter.</title>
        <authorList>
            <person name="Perez-Cataluna A."/>
            <person name="Figueras M.J."/>
        </authorList>
    </citation>
    <scope>NUCLEOTIDE SEQUENCE [LARGE SCALE GENOMIC DNA]</scope>
    <source>
        <strain evidence="14 15">DSM 24636</strain>
    </source>
</reference>
<gene>
    <name evidence="14" type="ORF">CRV06_04380</name>
</gene>
<keyword evidence="8" id="KW-0472">Membrane</keyword>
<evidence type="ECO:0000256" key="8">
    <source>
        <dbReference type="ARBA" id="ARBA00023136"/>
    </source>
</evidence>
<evidence type="ECO:0000256" key="4">
    <source>
        <dbReference type="ARBA" id="ARBA00022475"/>
    </source>
</evidence>
<comment type="pathway">
    <text evidence="2">Glycan biosynthesis; glycogen metabolism.</text>
</comment>
<keyword evidence="10" id="KW-0449">Lipoprotein</keyword>
<evidence type="ECO:0000256" key="3">
    <source>
        <dbReference type="ARBA" id="ARBA00007128"/>
    </source>
</evidence>
<dbReference type="UniPathway" id="UPA00163"/>
<name>A0A4V1LQC1_9BACT</name>
<evidence type="ECO:0000313" key="14">
    <source>
        <dbReference type="EMBL" id="RXJ64178.1"/>
    </source>
</evidence>
<dbReference type="InterPro" id="IPR012341">
    <property type="entry name" value="6hp_glycosidase-like_sf"/>
</dbReference>
<evidence type="ECO:0000256" key="7">
    <source>
        <dbReference type="ARBA" id="ARBA00022860"/>
    </source>
</evidence>
<dbReference type="PANTHER" id="PTHR10749:SF8">
    <property type="entry name" value="PHOSPHORYLASE B KINASE REGULATORY SUBUNIT BETA"/>
    <property type="match status" value="1"/>
</dbReference>
<keyword evidence="15" id="KW-1185">Reference proteome</keyword>
<comment type="similarity">
    <text evidence="3">Belongs to the phosphorylase b kinase regulatory chain family.</text>
</comment>
<evidence type="ECO:0000256" key="1">
    <source>
        <dbReference type="ARBA" id="ARBA00004342"/>
    </source>
</evidence>
<dbReference type="SUPFAM" id="SSF48208">
    <property type="entry name" value="Six-hairpin glycosidases"/>
    <property type="match status" value="1"/>
</dbReference>
<dbReference type="STRING" id="877500.GCA_000935065_01384"/>
<protein>
    <submittedName>
        <fullName evidence="14">Glycosyl hydrolase family 15</fullName>
    </submittedName>
</protein>
<evidence type="ECO:0000256" key="10">
    <source>
        <dbReference type="ARBA" id="ARBA00023288"/>
    </source>
</evidence>
<evidence type="ECO:0000259" key="13">
    <source>
        <dbReference type="Pfam" id="PF19292"/>
    </source>
</evidence>
<keyword evidence="11" id="KW-0636">Prenylation</keyword>
<dbReference type="OrthoDB" id="6091662at2"/>
<keyword evidence="9" id="KW-0119">Carbohydrate metabolism</keyword>